<proteinExistence type="predicted"/>
<evidence type="ECO:0000256" key="1">
    <source>
        <dbReference type="SAM" id="MobiDB-lite"/>
    </source>
</evidence>
<evidence type="ECO:0000313" key="2">
    <source>
        <dbReference type="EMBL" id="EED91915.1"/>
    </source>
</evidence>
<reference evidence="2 3" key="2">
    <citation type="journal article" date="2008" name="Nature">
        <title>The Phaeodactylum genome reveals the evolutionary history of diatom genomes.</title>
        <authorList>
            <person name="Bowler C."/>
            <person name="Allen A.E."/>
            <person name="Badger J.H."/>
            <person name="Grimwood J."/>
            <person name="Jabbari K."/>
            <person name="Kuo A."/>
            <person name="Maheswari U."/>
            <person name="Martens C."/>
            <person name="Maumus F."/>
            <person name="Otillar R.P."/>
            <person name="Rayko E."/>
            <person name="Salamov A."/>
            <person name="Vandepoele K."/>
            <person name="Beszteri B."/>
            <person name="Gruber A."/>
            <person name="Heijde M."/>
            <person name="Katinka M."/>
            <person name="Mock T."/>
            <person name="Valentin K."/>
            <person name="Verret F."/>
            <person name="Berges J.A."/>
            <person name="Brownlee C."/>
            <person name="Cadoret J.P."/>
            <person name="Chiovitti A."/>
            <person name="Choi C.J."/>
            <person name="Coesel S."/>
            <person name="De Martino A."/>
            <person name="Detter J.C."/>
            <person name="Durkin C."/>
            <person name="Falciatore A."/>
            <person name="Fournet J."/>
            <person name="Haruta M."/>
            <person name="Huysman M.J."/>
            <person name="Jenkins B.D."/>
            <person name="Jiroutova K."/>
            <person name="Jorgensen R.E."/>
            <person name="Joubert Y."/>
            <person name="Kaplan A."/>
            <person name="Kroger N."/>
            <person name="Kroth P.G."/>
            <person name="La Roche J."/>
            <person name="Lindquist E."/>
            <person name="Lommer M."/>
            <person name="Martin-Jezequel V."/>
            <person name="Lopez P.J."/>
            <person name="Lucas S."/>
            <person name="Mangogna M."/>
            <person name="McGinnis K."/>
            <person name="Medlin L.K."/>
            <person name="Montsant A."/>
            <person name="Oudot-Le Secq M.P."/>
            <person name="Napoli C."/>
            <person name="Obornik M."/>
            <person name="Parker M.S."/>
            <person name="Petit J.L."/>
            <person name="Porcel B.M."/>
            <person name="Poulsen N."/>
            <person name="Robison M."/>
            <person name="Rychlewski L."/>
            <person name="Rynearson T.A."/>
            <person name="Schmutz J."/>
            <person name="Shapiro H."/>
            <person name="Siaut M."/>
            <person name="Stanley M."/>
            <person name="Sussman M.R."/>
            <person name="Taylor A.R."/>
            <person name="Vardi A."/>
            <person name="von Dassow P."/>
            <person name="Vyverman W."/>
            <person name="Willis A."/>
            <person name="Wyrwicz L.S."/>
            <person name="Rokhsar D.S."/>
            <person name="Weissenbach J."/>
            <person name="Armbrust E.V."/>
            <person name="Green B.R."/>
            <person name="Van de Peer Y."/>
            <person name="Grigoriev I.V."/>
        </authorList>
    </citation>
    <scope>NUCLEOTIDE SEQUENCE [LARGE SCALE GENOMIC DNA]</scope>
    <source>
        <strain evidence="2 3">CCMP1335</strain>
    </source>
</reference>
<dbReference type="InParanoid" id="B8C2A7"/>
<dbReference type="AlphaFoldDB" id="B8C2A7"/>
<feature type="compositionally biased region" description="Basic residues" evidence="1">
    <location>
        <begin position="65"/>
        <end position="78"/>
    </location>
</feature>
<feature type="compositionally biased region" description="Basic and acidic residues" evidence="1">
    <location>
        <begin position="79"/>
        <end position="101"/>
    </location>
</feature>
<sequence>MSITVGASVFFLVLLVVIVGLKMSFIASSVQTTGSSDKIREEQGIHFVEDENKGGWEEQTRSFLKKRHGGQGGHKHERHERAPPREHLLRSHEHERAEAKRGVASPQEADDKWGPILRGEVHLIDIIVKNFDGSSNSVGYEGVKAQFCKLNWDLHKNDPPSYPMFRFLVSSSGCGKSAMKISVDMTTLMEKAREYDKLMDERSLSENLYDIDGYVHAMPPKGFVFHESRVGSTLVANSLAAMNPQVHRVYSESNPINEALRVCDDVGPSCDMDANVKLFRDVVYIMGRTNSPNEQNMFFKVSSAGTKRLGIMQQAFPTTPWVFVYRNPVQTMMSHLDPSKIGNKTKGINAVCTRAKRNPPNDLRDLVFESSGKEIREITDIEFCAAHLASLCESALKEMRKSTTGKSVEYDGIIEKLINDVIPNHFSVEMTKDAEERIRNVSKTYSKAKTGNNEWSLDYNCLCISSISLFPVAASHVSPFSFGLNLAGASSCCEQV</sequence>
<dbReference type="RefSeq" id="XP_002290163.1">
    <property type="nucleotide sequence ID" value="XM_002290127.1"/>
</dbReference>
<dbReference type="eggNOG" id="ENOG502SNY5">
    <property type="taxonomic scope" value="Eukaryota"/>
</dbReference>
<dbReference type="EMBL" id="CM000642">
    <property type="protein sequence ID" value="EED91915.1"/>
    <property type="molecule type" value="Genomic_DNA"/>
</dbReference>
<dbReference type="KEGG" id="tps:THAPSDRAFT_5217"/>
<protein>
    <submittedName>
        <fullName evidence="2">Uncharacterized protein</fullName>
    </submittedName>
</protein>
<gene>
    <name evidence="2" type="ORF">THAPSDRAFT_5217</name>
</gene>
<dbReference type="Proteomes" id="UP000001449">
    <property type="component" value="Chromosome 5"/>
</dbReference>
<dbReference type="OMA" id="HKAREYD"/>
<evidence type="ECO:0000313" key="3">
    <source>
        <dbReference type="Proteomes" id="UP000001449"/>
    </source>
</evidence>
<dbReference type="GeneID" id="7451788"/>
<name>B8C2A7_THAPS</name>
<dbReference type="PaxDb" id="35128-Thaps5217"/>
<keyword evidence="3" id="KW-1185">Reference proteome</keyword>
<organism evidence="2 3">
    <name type="scientific">Thalassiosira pseudonana</name>
    <name type="common">Marine diatom</name>
    <name type="synonym">Cyclotella nana</name>
    <dbReference type="NCBI Taxonomy" id="35128"/>
    <lineage>
        <taxon>Eukaryota</taxon>
        <taxon>Sar</taxon>
        <taxon>Stramenopiles</taxon>
        <taxon>Ochrophyta</taxon>
        <taxon>Bacillariophyta</taxon>
        <taxon>Coscinodiscophyceae</taxon>
        <taxon>Thalassiosirophycidae</taxon>
        <taxon>Thalassiosirales</taxon>
        <taxon>Thalassiosiraceae</taxon>
        <taxon>Thalassiosira</taxon>
    </lineage>
</organism>
<feature type="region of interest" description="Disordered" evidence="1">
    <location>
        <begin position="65"/>
        <end position="111"/>
    </location>
</feature>
<accession>B8C2A7</accession>
<reference evidence="2 3" key="1">
    <citation type="journal article" date="2004" name="Science">
        <title>The genome of the diatom Thalassiosira pseudonana: ecology, evolution, and metabolism.</title>
        <authorList>
            <person name="Armbrust E.V."/>
            <person name="Berges J.A."/>
            <person name="Bowler C."/>
            <person name="Green B.R."/>
            <person name="Martinez D."/>
            <person name="Putnam N.H."/>
            <person name="Zhou S."/>
            <person name="Allen A.E."/>
            <person name="Apt K.E."/>
            <person name="Bechner M."/>
            <person name="Brzezinski M.A."/>
            <person name="Chaal B.K."/>
            <person name="Chiovitti A."/>
            <person name="Davis A.K."/>
            <person name="Demarest M.S."/>
            <person name="Detter J.C."/>
            <person name="Glavina T."/>
            <person name="Goodstein D."/>
            <person name="Hadi M.Z."/>
            <person name="Hellsten U."/>
            <person name="Hildebrand M."/>
            <person name="Jenkins B.D."/>
            <person name="Jurka J."/>
            <person name="Kapitonov V.V."/>
            <person name="Kroger N."/>
            <person name="Lau W.W."/>
            <person name="Lane T.W."/>
            <person name="Larimer F.W."/>
            <person name="Lippmeier J.C."/>
            <person name="Lucas S."/>
            <person name="Medina M."/>
            <person name="Montsant A."/>
            <person name="Obornik M."/>
            <person name="Parker M.S."/>
            <person name="Palenik B."/>
            <person name="Pazour G.J."/>
            <person name="Richardson P.M."/>
            <person name="Rynearson T.A."/>
            <person name="Saito M.A."/>
            <person name="Schwartz D.C."/>
            <person name="Thamatrakoln K."/>
            <person name="Valentin K."/>
            <person name="Vardi A."/>
            <person name="Wilkerson F.P."/>
            <person name="Rokhsar D.S."/>
        </authorList>
    </citation>
    <scope>NUCLEOTIDE SEQUENCE [LARGE SCALE GENOMIC DNA]</scope>
    <source>
        <strain evidence="2 3">CCMP1335</strain>
    </source>
</reference>
<dbReference type="HOGENOM" id="CLU_550446_0_0_1"/>